<feature type="transmembrane region" description="Helical" evidence="1">
    <location>
        <begin position="29"/>
        <end position="49"/>
    </location>
</feature>
<name>A0A075R1Z3_BRELA</name>
<proteinExistence type="predicted"/>
<feature type="transmembrane region" description="Helical" evidence="1">
    <location>
        <begin position="55"/>
        <end position="75"/>
    </location>
</feature>
<feature type="transmembrane region" description="Helical" evidence="1">
    <location>
        <begin position="208"/>
        <end position="229"/>
    </location>
</feature>
<dbReference type="Proteomes" id="UP000005850">
    <property type="component" value="Chromosome"/>
</dbReference>
<dbReference type="GO" id="GO:0004175">
    <property type="term" value="F:endopeptidase activity"/>
    <property type="evidence" value="ECO:0007669"/>
    <property type="project" value="UniProtKB-ARBA"/>
</dbReference>
<dbReference type="AlphaFoldDB" id="A0A075R1Z3"/>
<dbReference type="RefSeq" id="WP_003337485.1">
    <property type="nucleotide sequence ID" value="NZ_CP007806.1"/>
</dbReference>
<organism evidence="3 4">
    <name type="scientific">Brevibacillus laterosporus LMG 15441</name>
    <dbReference type="NCBI Taxonomy" id="1042163"/>
    <lineage>
        <taxon>Bacteria</taxon>
        <taxon>Bacillati</taxon>
        <taxon>Bacillota</taxon>
        <taxon>Bacilli</taxon>
        <taxon>Bacillales</taxon>
        <taxon>Paenibacillaceae</taxon>
        <taxon>Brevibacillus</taxon>
    </lineage>
</organism>
<keyword evidence="1" id="KW-0812">Transmembrane</keyword>
<keyword evidence="1" id="KW-1133">Transmembrane helix</keyword>
<sequence>MNNFLKWEPKESDIPFYNGTPVELTQKNWLLMFGALIFSFLFLTIIILFVENEQLAEWLQVILFPLVLFCGWRMAAGRQAYALFRKITLRDLGMVLVFLPVSVIGSGLLAVVVKLFFPVSDHPAITASADEARTAVSAAVSELLINNGVHNLLQLFGEELLAILPFIAVMQFFYKKTKFSRKKAMLVALLLSSILFGLLHLSTYEWNLVQVIVVIGFVRIIHTLAYIVTRNLWVSFILHFLHDMIGFLLVFLVV</sequence>
<evidence type="ECO:0000259" key="2">
    <source>
        <dbReference type="Pfam" id="PF02517"/>
    </source>
</evidence>
<evidence type="ECO:0000256" key="1">
    <source>
        <dbReference type="SAM" id="Phobius"/>
    </source>
</evidence>
<evidence type="ECO:0000313" key="3">
    <source>
        <dbReference type="EMBL" id="AIG26602.1"/>
    </source>
</evidence>
<reference evidence="3 4" key="1">
    <citation type="journal article" date="2011" name="J. Bacteriol.">
        <title>Genome sequence of Brevibacillus laterosporus LMG 15441, a pathogen of invertebrates.</title>
        <authorList>
            <person name="Djukic M."/>
            <person name="Poehlein A."/>
            <person name="Thurmer A."/>
            <person name="Daniel R."/>
        </authorList>
    </citation>
    <scope>NUCLEOTIDE SEQUENCE [LARGE SCALE GENOMIC DNA]</scope>
    <source>
        <strain evidence="3 4">LMG 15441</strain>
    </source>
</reference>
<keyword evidence="3" id="KW-0378">Hydrolase</keyword>
<keyword evidence="3" id="KW-0645">Protease</keyword>
<feature type="transmembrane region" description="Helical" evidence="1">
    <location>
        <begin position="236"/>
        <end position="253"/>
    </location>
</feature>
<evidence type="ECO:0000313" key="4">
    <source>
        <dbReference type="Proteomes" id="UP000005850"/>
    </source>
</evidence>
<dbReference type="Pfam" id="PF02517">
    <property type="entry name" value="Rce1-like"/>
    <property type="match status" value="1"/>
</dbReference>
<dbReference type="GO" id="GO:0080120">
    <property type="term" value="P:CAAX-box protein maturation"/>
    <property type="evidence" value="ECO:0007669"/>
    <property type="project" value="UniProtKB-ARBA"/>
</dbReference>
<dbReference type="EMBL" id="CP007806">
    <property type="protein sequence ID" value="AIG26602.1"/>
    <property type="molecule type" value="Genomic_DNA"/>
</dbReference>
<feature type="transmembrane region" description="Helical" evidence="1">
    <location>
        <begin position="185"/>
        <end position="202"/>
    </location>
</feature>
<accession>A0A075R1Z3</accession>
<gene>
    <name evidence="3" type="ORF">BRLA_c022810</name>
</gene>
<dbReference type="GO" id="GO:0006508">
    <property type="term" value="P:proteolysis"/>
    <property type="evidence" value="ECO:0007669"/>
    <property type="project" value="UniProtKB-KW"/>
</dbReference>
<keyword evidence="1" id="KW-0472">Membrane</keyword>
<dbReference type="STRING" id="1042163.BRLA_c022810"/>
<dbReference type="HOGENOM" id="CLU_097097_0_0_9"/>
<feature type="transmembrane region" description="Helical" evidence="1">
    <location>
        <begin position="95"/>
        <end position="117"/>
    </location>
</feature>
<protein>
    <submittedName>
        <fullName evidence="3">CAAX protease self-immunity</fullName>
    </submittedName>
</protein>
<dbReference type="KEGG" id="blr:BRLA_c022810"/>
<feature type="transmembrane region" description="Helical" evidence="1">
    <location>
        <begin position="152"/>
        <end position="173"/>
    </location>
</feature>
<dbReference type="eggNOG" id="COG1266">
    <property type="taxonomic scope" value="Bacteria"/>
</dbReference>
<dbReference type="InterPro" id="IPR003675">
    <property type="entry name" value="Rce1/LyrA-like_dom"/>
</dbReference>
<feature type="domain" description="CAAX prenyl protease 2/Lysostaphin resistance protein A-like" evidence="2">
    <location>
        <begin position="152"/>
        <end position="244"/>
    </location>
</feature>
<keyword evidence="4" id="KW-1185">Reference proteome</keyword>